<keyword evidence="9" id="KW-1185">Reference proteome</keyword>
<evidence type="ECO:0000256" key="4">
    <source>
        <dbReference type="ARBA" id="ARBA00022989"/>
    </source>
</evidence>
<feature type="transmembrane region" description="Helical" evidence="6">
    <location>
        <begin position="350"/>
        <end position="374"/>
    </location>
</feature>
<dbReference type="EMBL" id="JACHMK010000001">
    <property type="protein sequence ID" value="MBB6333975.1"/>
    <property type="molecule type" value="Genomic_DNA"/>
</dbReference>
<dbReference type="Pfam" id="PF02687">
    <property type="entry name" value="FtsX"/>
    <property type="match status" value="1"/>
</dbReference>
<gene>
    <name evidence="8" type="ORF">HD592_000540</name>
</gene>
<keyword evidence="4 6" id="KW-1133">Transmembrane helix</keyword>
<evidence type="ECO:0000256" key="1">
    <source>
        <dbReference type="ARBA" id="ARBA00004651"/>
    </source>
</evidence>
<sequence>MKTGAFLRRVPLKSILARPGRSMFLVFLALLQAACALVALLLVQGIGHELLRAEQRLGADVLVYPSAGFLQLDSSCVNMLGSPVQYYRDRSGLALLAENDEINAISHQIHVSVPNPGREGPKWIIGYDPETDFVITPWLEEGADAAGGVVLGSAVGASASNGLELFGERLPITARLARTGGEYDDSVFVPLRMLDRLLARAPQYGVEGVEGLDPLRDYSVATIRVGDKSKVESVANWINLYIRKVTAVHSETLLVDTAGALGAHSAGIAVLGGAAWLLLLAALGVAQSVMMNERRGELHIWRVVGAPKATVRRIMLAESLILQAIGSGTGILLSWLLLARINGPVRAEALTASAMALTLLAAFAASLLVGWASARFALRRAMRSADAQMLLTV</sequence>
<dbReference type="InterPro" id="IPR003838">
    <property type="entry name" value="ABC3_permease_C"/>
</dbReference>
<evidence type="ECO:0000256" key="6">
    <source>
        <dbReference type="SAM" id="Phobius"/>
    </source>
</evidence>
<dbReference type="AlphaFoldDB" id="A0A923E3P5"/>
<evidence type="ECO:0000256" key="3">
    <source>
        <dbReference type="ARBA" id="ARBA00022692"/>
    </source>
</evidence>
<comment type="subcellular location">
    <subcellularLocation>
        <location evidence="1">Cell membrane</location>
        <topology evidence="1">Multi-pass membrane protein</topology>
    </subcellularLocation>
</comment>
<feature type="domain" description="ABC3 transporter permease C-terminal" evidence="7">
    <location>
        <begin position="271"/>
        <end position="379"/>
    </location>
</feature>
<reference evidence="8" key="1">
    <citation type="submission" date="2020-08" db="EMBL/GenBank/DDBJ databases">
        <title>Sequencing the genomes of 1000 actinobacteria strains.</title>
        <authorList>
            <person name="Klenk H.-P."/>
        </authorList>
    </citation>
    <scope>NUCLEOTIDE SEQUENCE</scope>
    <source>
        <strain evidence="8">DSM 10695</strain>
    </source>
</reference>
<keyword evidence="3 6" id="KW-0812">Transmembrane</keyword>
<evidence type="ECO:0000313" key="8">
    <source>
        <dbReference type="EMBL" id="MBB6333975.1"/>
    </source>
</evidence>
<organism evidence="8 9">
    <name type="scientific">Schaalia hyovaginalis</name>
    <dbReference type="NCBI Taxonomy" id="29316"/>
    <lineage>
        <taxon>Bacteria</taxon>
        <taxon>Bacillati</taxon>
        <taxon>Actinomycetota</taxon>
        <taxon>Actinomycetes</taxon>
        <taxon>Actinomycetales</taxon>
        <taxon>Actinomycetaceae</taxon>
        <taxon>Schaalia</taxon>
    </lineage>
</organism>
<dbReference type="PANTHER" id="PTHR43738:SF2">
    <property type="entry name" value="ABC TRANSPORTER PERMEASE"/>
    <property type="match status" value="1"/>
</dbReference>
<name>A0A923E3P5_9ACTO</name>
<dbReference type="GO" id="GO:0005886">
    <property type="term" value="C:plasma membrane"/>
    <property type="evidence" value="ECO:0007669"/>
    <property type="project" value="UniProtKB-SubCell"/>
</dbReference>
<evidence type="ECO:0000259" key="7">
    <source>
        <dbReference type="Pfam" id="PF02687"/>
    </source>
</evidence>
<comment type="caution">
    <text evidence="8">The sequence shown here is derived from an EMBL/GenBank/DDBJ whole genome shotgun (WGS) entry which is preliminary data.</text>
</comment>
<accession>A0A923E3P5</accession>
<proteinExistence type="predicted"/>
<evidence type="ECO:0000256" key="2">
    <source>
        <dbReference type="ARBA" id="ARBA00022475"/>
    </source>
</evidence>
<dbReference type="Proteomes" id="UP000617426">
    <property type="component" value="Unassembled WGS sequence"/>
</dbReference>
<dbReference type="InterPro" id="IPR051125">
    <property type="entry name" value="ABC-4/HrtB_transporter"/>
</dbReference>
<keyword evidence="2" id="KW-1003">Cell membrane</keyword>
<evidence type="ECO:0000256" key="5">
    <source>
        <dbReference type="ARBA" id="ARBA00023136"/>
    </source>
</evidence>
<feature type="transmembrane region" description="Helical" evidence="6">
    <location>
        <begin position="320"/>
        <end position="338"/>
    </location>
</feature>
<dbReference type="RefSeq" id="WP_184451688.1">
    <property type="nucleotide sequence ID" value="NZ_JACHMK010000001.1"/>
</dbReference>
<feature type="transmembrane region" description="Helical" evidence="6">
    <location>
        <begin position="266"/>
        <end position="286"/>
    </location>
</feature>
<evidence type="ECO:0000313" key="9">
    <source>
        <dbReference type="Proteomes" id="UP000617426"/>
    </source>
</evidence>
<dbReference type="PANTHER" id="PTHR43738">
    <property type="entry name" value="ABC TRANSPORTER, MEMBRANE PROTEIN"/>
    <property type="match status" value="1"/>
</dbReference>
<protein>
    <submittedName>
        <fullName evidence="8">ABC transport system permease protein</fullName>
    </submittedName>
</protein>
<keyword evidence="5 6" id="KW-0472">Membrane</keyword>